<dbReference type="GeneID" id="15013669"/>
<accession>M1UH29</accession>
<protein>
    <submittedName>
        <fullName evidence="2">Uncharacterized protein</fullName>
    </submittedName>
</protein>
<proteinExistence type="predicted"/>
<dbReference type="Proteomes" id="UP000204021">
    <property type="component" value="Segment"/>
</dbReference>
<dbReference type="KEGG" id="vg:15013669"/>
<name>M1UH29_9CAUD</name>
<feature type="region of interest" description="Disordered" evidence="1">
    <location>
        <begin position="72"/>
        <end position="91"/>
    </location>
</feature>
<reference evidence="2 3" key="1">
    <citation type="submission" date="2010-09" db="EMBL/GenBank/DDBJ databases">
        <title>The Genome Sequence of Prochlorococcus phage P-GSP1.</title>
        <authorList>
            <consortium name="The Broad Institute Genome Sequencing Platform"/>
            <person name="Henn M.R."/>
            <person name="Sullivan M.S."/>
            <person name="Osburne M.S."/>
            <person name="Levin J."/>
            <person name="Malboeuf C."/>
            <person name="Casali M."/>
            <person name="Russ C."/>
            <person name="Lennon N."/>
            <person name="Chapman S.B."/>
            <person name="Erlich R."/>
            <person name="Young S.K."/>
            <person name="Yandava C."/>
            <person name="Zeng Q."/>
            <person name="Alvarado L."/>
            <person name="Anderson S."/>
            <person name="Berlin A."/>
            <person name="Chen Z."/>
            <person name="Freedman E."/>
            <person name="Gellesch M."/>
            <person name="Goldberg J."/>
            <person name="Green L."/>
            <person name="Griggs A."/>
            <person name="Gujja S."/>
            <person name="Heilman E.R."/>
            <person name="Heiman D."/>
            <person name="Hollinger A."/>
            <person name="Howarth C."/>
            <person name="Larson L."/>
            <person name="Mehta T."/>
            <person name="Pearson M."/>
            <person name="Roberts A."/>
            <person name="Ryan E."/>
            <person name="Saif S."/>
            <person name="Shea T."/>
            <person name="Shenoy N."/>
            <person name="Sisk P."/>
            <person name="Stolte C."/>
            <person name="Sykes S."/>
            <person name="White J."/>
            <person name="Yu Q."/>
            <person name="Coleman M.L."/>
            <person name="Huang K.H."/>
            <person name="Weigele P.R."/>
            <person name="DeFrancesco A.S."/>
            <person name="Kern S.E."/>
            <person name="Thompson L.R."/>
            <person name="Fu R."/>
            <person name="Hombeck B."/>
            <person name="Chisholm S.W."/>
            <person name="Haas B."/>
            <person name="Nusbaum C."/>
            <person name="Birren B."/>
        </authorList>
    </citation>
    <scope>NUCLEOTIDE SEQUENCE [LARGE SCALE GENOMIC DNA]</scope>
    <source>
        <strain evidence="2 3">P-GSP1</strain>
    </source>
</reference>
<feature type="compositionally biased region" description="Low complexity" evidence="1">
    <location>
        <begin position="281"/>
        <end position="291"/>
    </location>
</feature>
<feature type="compositionally biased region" description="Basic and acidic residues" evidence="1">
    <location>
        <begin position="215"/>
        <end position="230"/>
    </location>
</feature>
<evidence type="ECO:0000313" key="3">
    <source>
        <dbReference type="Proteomes" id="UP000204021"/>
    </source>
</evidence>
<feature type="region of interest" description="Disordered" evidence="1">
    <location>
        <begin position="1"/>
        <end position="21"/>
    </location>
</feature>
<evidence type="ECO:0000313" key="2">
    <source>
        <dbReference type="EMBL" id="AGG54627.1"/>
    </source>
</evidence>
<feature type="compositionally biased region" description="Low complexity" evidence="1">
    <location>
        <begin position="189"/>
        <end position="210"/>
    </location>
</feature>
<organism evidence="2 3">
    <name type="scientific">Prochlorococcus phage P-GSP1</name>
    <dbReference type="NCBI Taxonomy" id="382262"/>
    <lineage>
        <taxon>Viruses</taxon>
        <taxon>Duplodnaviria</taxon>
        <taxon>Heunggongvirae</taxon>
        <taxon>Uroviricota</taxon>
        <taxon>Caudoviricetes</taxon>
        <taxon>Autographivirales</taxon>
        <taxon>Lingvirus</taxon>
        <taxon>Lingvirus PGSP1</taxon>
    </lineage>
</organism>
<keyword evidence="3" id="KW-1185">Reference proteome</keyword>
<dbReference type="RefSeq" id="YP_007677688.1">
    <property type="nucleotide sequence ID" value="NC_020878.1"/>
</dbReference>
<feature type="region of interest" description="Disordered" evidence="1">
    <location>
        <begin position="186"/>
        <end position="298"/>
    </location>
</feature>
<evidence type="ECO:0000256" key="1">
    <source>
        <dbReference type="SAM" id="MobiDB-lite"/>
    </source>
</evidence>
<sequence>MAKKPAITKTTTRPKRTANNLKIKKAANTAAKTTKQVIKKATPVVKKAASTVRKKAGKAKKVVTKKVDQVKKTFKKSKAPRPTTPQQKAVSKVYQGTKKYAKKVLKKGGKDLLKIGKGILKNPKSAIKGGVAGIATAGLTDAINTRMDRAFAKRKGMTLKEYQAFKKDPKNQRGIVSTTKKVISKIKGKSNTNNNLSTNKNIQKQKSNNSGLKTKKTERSSKVNRNKDYNAKTATKKRNTGLSEFRVSPTANRKLQLEAQNKKPITYSRQLSNQAKKTKKSNVTTTKSPKPGSARAKLRAKNEARFGKARVDKLRAKNRDFQLMKKKKMTKARFIELYPNSQTAKRAKGLR</sequence>
<dbReference type="EMBL" id="HQ332140">
    <property type="protein sequence ID" value="AGG54627.1"/>
    <property type="molecule type" value="Genomic_DNA"/>
</dbReference>
<gene>
    <name evidence="2" type="ORF">PRQG_00024</name>
</gene>